<dbReference type="PIRSF" id="PIRSF006232">
    <property type="entry name" value="Pirin"/>
    <property type="match status" value="1"/>
</dbReference>
<feature type="domain" description="Pirin C-terminal" evidence="5">
    <location>
        <begin position="191"/>
        <end position="286"/>
    </location>
</feature>
<dbReference type="Proteomes" id="UP000540656">
    <property type="component" value="Unassembled WGS sequence"/>
</dbReference>
<keyword evidence="2" id="KW-0408">Iron</keyword>
<feature type="binding site" evidence="2">
    <location>
        <position position="123"/>
    </location>
    <ligand>
        <name>Fe cation</name>
        <dbReference type="ChEBI" id="CHEBI:24875"/>
    </ligand>
</feature>
<dbReference type="InterPro" id="IPR008778">
    <property type="entry name" value="Pirin_C_dom"/>
</dbReference>
<feature type="binding site" evidence="2">
    <location>
        <position position="77"/>
    </location>
    <ligand>
        <name>Fe cation</name>
        <dbReference type="ChEBI" id="CHEBI:24875"/>
    </ligand>
</feature>
<comment type="similarity">
    <text evidence="1 3">Belongs to the pirin family.</text>
</comment>
<dbReference type="InterPro" id="IPR011051">
    <property type="entry name" value="RmlC_Cupin_sf"/>
</dbReference>
<accession>A0A7Y9S275</accession>
<evidence type="ECO:0000256" key="3">
    <source>
        <dbReference type="RuleBase" id="RU003457"/>
    </source>
</evidence>
<organism evidence="6 7">
    <name type="scientific">Nocardioides daedukensis</name>
    <dbReference type="NCBI Taxonomy" id="634462"/>
    <lineage>
        <taxon>Bacteria</taxon>
        <taxon>Bacillati</taxon>
        <taxon>Actinomycetota</taxon>
        <taxon>Actinomycetes</taxon>
        <taxon>Propionibacteriales</taxon>
        <taxon>Nocardioidaceae</taxon>
        <taxon>Nocardioides</taxon>
    </lineage>
</organism>
<evidence type="ECO:0000313" key="6">
    <source>
        <dbReference type="EMBL" id="NYG58823.1"/>
    </source>
</evidence>
<dbReference type="EMBL" id="JACCAA010000001">
    <property type="protein sequence ID" value="NYG58823.1"/>
    <property type="molecule type" value="Genomic_DNA"/>
</dbReference>
<proteinExistence type="inferred from homology"/>
<dbReference type="Gene3D" id="2.60.120.10">
    <property type="entry name" value="Jelly Rolls"/>
    <property type="match status" value="2"/>
</dbReference>
<evidence type="ECO:0000256" key="1">
    <source>
        <dbReference type="ARBA" id="ARBA00008416"/>
    </source>
</evidence>
<dbReference type="PANTHER" id="PTHR13903:SF8">
    <property type="entry name" value="PIRIN"/>
    <property type="match status" value="1"/>
</dbReference>
<comment type="caution">
    <text evidence="6">The sequence shown here is derived from an EMBL/GenBank/DDBJ whole genome shotgun (WGS) entry which is preliminary data.</text>
</comment>
<evidence type="ECO:0000259" key="4">
    <source>
        <dbReference type="Pfam" id="PF02678"/>
    </source>
</evidence>
<dbReference type="GO" id="GO:0046872">
    <property type="term" value="F:metal ion binding"/>
    <property type="evidence" value="ECO:0007669"/>
    <property type="project" value="UniProtKB-KW"/>
</dbReference>
<dbReference type="RefSeq" id="WP_179501947.1">
    <property type="nucleotide sequence ID" value="NZ_JACCAA010000001.1"/>
</dbReference>
<dbReference type="Pfam" id="PF05726">
    <property type="entry name" value="Pirin_C"/>
    <property type="match status" value="1"/>
</dbReference>
<keyword evidence="2" id="KW-0479">Metal-binding</keyword>
<dbReference type="PANTHER" id="PTHR13903">
    <property type="entry name" value="PIRIN-RELATED"/>
    <property type="match status" value="1"/>
</dbReference>
<reference evidence="6 7" key="1">
    <citation type="submission" date="2020-07" db="EMBL/GenBank/DDBJ databases">
        <title>Sequencing the genomes of 1000 actinobacteria strains.</title>
        <authorList>
            <person name="Klenk H.-P."/>
        </authorList>
    </citation>
    <scope>NUCLEOTIDE SEQUENCE [LARGE SCALE GENOMIC DNA]</scope>
    <source>
        <strain evidence="6 7">DSM 23819</strain>
    </source>
</reference>
<gene>
    <name evidence="6" type="ORF">BJ980_001746</name>
</gene>
<dbReference type="InterPro" id="IPR012093">
    <property type="entry name" value="Pirin"/>
</dbReference>
<feature type="binding site" evidence="2">
    <location>
        <position position="121"/>
    </location>
    <ligand>
        <name>Fe cation</name>
        <dbReference type="ChEBI" id="CHEBI:24875"/>
    </ligand>
</feature>
<dbReference type="InterPro" id="IPR014710">
    <property type="entry name" value="RmlC-like_jellyroll"/>
</dbReference>
<sequence>MSNLERDPDELVCTEGTTDLNVEILAPREVPLGGPRAMLVRRTLPQRQRSLIGAWCFVDHYGPDDVRDTAGMSVPPHPHTGLSTVSWLFTGEIQHRDSAGNEAMVVPGEVNLMTAGRGISHSEVSTQQTGELHGVQLWVALPDATRHVAPDFQHFAPELLEGPGWSALVFIGDLLGQSSPVETHTPMVGAELRLSAGTTFRCDVDATFEHGLLLDTGPVSVAGQEVNQHDLAYLAPGCSELVLEVHQDTRLMLIGGPPFGESIVMWWNFVGRNHEEVVQFRSEWQDQITSNGELVANGRHVSDGRFGVVSNEPLAPLPAPALPNARLRERR</sequence>
<evidence type="ECO:0000313" key="7">
    <source>
        <dbReference type="Proteomes" id="UP000540656"/>
    </source>
</evidence>
<dbReference type="CDD" id="cd02909">
    <property type="entry name" value="cupin_pirin_N"/>
    <property type="match status" value="1"/>
</dbReference>
<comment type="cofactor">
    <cofactor evidence="2">
        <name>Fe cation</name>
        <dbReference type="ChEBI" id="CHEBI:24875"/>
    </cofactor>
    <text evidence="2">Binds 1 Fe cation per subunit.</text>
</comment>
<keyword evidence="7" id="KW-1185">Reference proteome</keyword>
<feature type="domain" description="Pirin N-terminal" evidence="4">
    <location>
        <begin position="40"/>
        <end position="139"/>
    </location>
</feature>
<dbReference type="AlphaFoldDB" id="A0A7Y9S275"/>
<dbReference type="SUPFAM" id="SSF51182">
    <property type="entry name" value="RmlC-like cupins"/>
    <property type="match status" value="1"/>
</dbReference>
<evidence type="ECO:0000256" key="2">
    <source>
        <dbReference type="PIRSR" id="PIRSR006232-1"/>
    </source>
</evidence>
<dbReference type="Pfam" id="PF02678">
    <property type="entry name" value="Pirin"/>
    <property type="match status" value="1"/>
</dbReference>
<evidence type="ECO:0000259" key="5">
    <source>
        <dbReference type="Pfam" id="PF05726"/>
    </source>
</evidence>
<name>A0A7Y9S275_9ACTN</name>
<protein>
    <recommendedName>
        <fullName evidence="8">Pirin family protein</fullName>
    </recommendedName>
</protein>
<feature type="binding site" evidence="2">
    <location>
        <position position="79"/>
    </location>
    <ligand>
        <name>Fe cation</name>
        <dbReference type="ChEBI" id="CHEBI:24875"/>
    </ligand>
</feature>
<dbReference type="InterPro" id="IPR003829">
    <property type="entry name" value="Pirin_N_dom"/>
</dbReference>
<evidence type="ECO:0008006" key="8">
    <source>
        <dbReference type="Google" id="ProtNLM"/>
    </source>
</evidence>